<organism evidence="2 3">
    <name type="scientific">Hirundo rustica rustica</name>
    <dbReference type="NCBI Taxonomy" id="333673"/>
    <lineage>
        <taxon>Eukaryota</taxon>
        <taxon>Metazoa</taxon>
        <taxon>Chordata</taxon>
        <taxon>Craniata</taxon>
        <taxon>Vertebrata</taxon>
        <taxon>Euteleostomi</taxon>
        <taxon>Archelosauria</taxon>
        <taxon>Archosauria</taxon>
        <taxon>Dinosauria</taxon>
        <taxon>Saurischia</taxon>
        <taxon>Theropoda</taxon>
        <taxon>Coelurosauria</taxon>
        <taxon>Aves</taxon>
        <taxon>Neognathae</taxon>
        <taxon>Neoaves</taxon>
        <taxon>Telluraves</taxon>
        <taxon>Australaves</taxon>
        <taxon>Passeriformes</taxon>
        <taxon>Sylvioidea</taxon>
        <taxon>Hirundinidae</taxon>
        <taxon>Hirundo</taxon>
    </lineage>
</organism>
<feature type="compositionally biased region" description="Polar residues" evidence="1">
    <location>
        <begin position="1"/>
        <end position="17"/>
    </location>
</feature>
<proteinExistence type="predicted"/>
<sequence>MATTGTLFPLTRQNNPSLRGYPELEEPTRIMESNLCPSTETPKMPACCFCTTVTTMVPAKENMKNTQSGSCGCKNDALQMKVVQVGAKTPEYEVAMLMQGPEKRHKKNYGTKTGFTAKPKVAKCKLASRKKSNCKGQIGQGLEQSGIEEGVSAHGRGWYWMELQILPLCSTLVKPYPEQCPVLVTQTQGHGTVGASPEETMKMLRGLEHLP</sequence>
<evidence type="ECO:0000313" key="3">
    <source>
        <dbReference type="Proteomes" id="UP000269221"/>
    </source>
</evidence>
<gene>
    <name evidence="2" type="ORF">DUI87_14591</name>
</gene>
<keyword evidence="3" id="KW-1185">Reference proteome</keyword>
<evidence type="ECO:0000313" key="2">
    <source>
        <dbReference type="EMBL" id="RMC08349.1"/>
    </source>
</evidence>
<accession>A0A3M0K573</accession>
<dbReference type="EMBL" id="QRBI01000117">
    <property type="protein sequence ID" value="RMC08349.1"/>
    <property type="molecule type" value="Genomic_DNA"/>
</dbReference>
<name>A0A3M0K573_HIRRU</name>
<dbReference type="AlphaFoldDB" id="A0A3M0K573"/>
<feature type="region of interest" description="Disordered" evidence="1">
    <location>
        <begin position="1"/>
        <end position="21"/>
    </location>
</feature>
<protein>
    <submittedName>
        <fullName evidence="2">Uncharacterized protein</fullName>
    </submittedName>
</protein>
<comment type="caution">
    <text evidence="2">The sequence shown here is derived from an EMBL/GenBank/DDBJ whole genome shotgun (WGS) entry which is preliminary data.</text>
</comment>
<dbReference type="OrthoDB" id="10630513at2759"/>
<dbReference type="Proteomes" id="UP000269221">
    <property type="component" value="Unassembled WGS sequence"/>
</dbReference>
<reference evidence="2 3" key="1">
    <citation type="submission" date="2018-07" db="EMBL/GenBank/DDBJ databases">
        <title>A high quality draft genome assembly of the barn swallow (H. rustica rustica).</title>
        <authorList>
            <person name="Formenti G."/>
            <person name="Chiara M."/>
            <person name="Poveda L."/>
            <person name="Francoijs K.-J."/>
            <person name="Bonisoli-Alquati A."/>
            <person name="Canova L."/>
            <person name="Gianfranceschi L."/>
            <person name="Horner D.S."/>
            <person name="Saino N."/>
        </authorList>
    </citation>
    <scope>NUCLEOTIDE SEQUENCE [LARGE SCALE GENOMIC DNA]</scope>
    <source>
        <strain evidence="2">Chelidonia</strain>
        <tissue evidence="2">Blood</tissue>
    </source>
</reference>
<evidence type="ECO:0000256" key="1">
    <source>
        <dbReference type="SAM" id="MobiDB-lite"/>
    </source>
</evidence>